<dbReference type="InterPro" id="IPR011050">
    <property type="entry name" value="Pectin_lyase_fold/virulence"/>
</dbReference>
<dbReference type="InterPro" id="IPR012334">
    <property type="entry name" value="Pectin_lyas_fold"/>
</dbReference>
<name>A0A7X9RZX8_9BACT</name>
<dbReference type="Gene3D" id="2.160.20.10">
    <property type="entry name" value="Single-stranded right-handed beta-helix, Pectin lyase-like"/>
    <property type="match status" value="1"/>
</dbReference>
<organism evidence="1 2">
    <name type="scientific">Flammeovirga aprica JL-4</name>
    <dbReference type="NCBI Taxonomy" id="694437"/>
    <lineage>
        <taxon>Bacteria</taxon>
        <taxon>Pseudomonadati</taxon>
        <taxon>Bacteroidota</taxon>
        <taxon>Cytophagia</taxon>
        <taxon>Cytophagales</taxon>
        <taxon>Flammeovirgaceae</taxon>
        <taxon>Flammeovirga</taxon>
    </lineage>
</organism>
<dbReference type="RefSeq" id="WP_169659917.1">
    <property type="nucleotide sequence ID" value="NZ_JABANE010000110.1"/>
</dbReference>
<dbReference type="EMBL" id="JABANE010000110">
    <property type="protein sequence ID" value="NME71709.1"/>
    <property type="molecule type" value="Genomic_DNA"/>
</dbReference>
<keyword evidence="2" id="KW-1185">Reference proteome</keyword>
<dbReference type="SUPFAM" id="SSF51126">
    <property type="entry name" value="Pectin lyase-like"/>
    <property type="match status" value="2"/>
</dbReference>
<sequence length="296" mass="33061">MVIALLYSSDSFSKVIYVSSLSESNDLGGMSWNNAYKDLASALGEATAGDELWVMKGVYNSSSDESLIIPSSVKIYGGFSEKLETSISARNNYFEGEQNETIIIGNIRFGQNVELNGLSLKLLDGLLIPEENTNSLLMEDLNIFPMDIEINDDDILYVDTEAVEDGTGESWNSPYRSLKTAIENAQSNDKIWVKNTTIYNVDIEEYMIPEGLSILGGFKGNELNESQRKLNEDFNAYTKIENTDTDIFTIEKNNKKYTINGFLILRKSSSEADKSYMLLSNKGYFTIVNSKGNDDD</sequence>
<accession>A0A7X9RZX8</accession>
<reference evidence="1 2" key="1">
    <citation type="submission" date="2020-04" db="EMBL/GenBank/DDBJ databases">
        <title>Flammeovirga sp. SR4, a novel species isolated from seawater.</title>
        <authorList>
            <person name="Wang X."/>
        </authorList>
    </citation>
    <scope>NUCLEOTIDE SEQUENCE [LARGE SCALE GENOMIC DNA]</scope>
    <source>
        <strain evidence="1 2">ATCC 23126</strain>
    </source>
</reference>
<protein>
    <recommendedName>
        <fullName evidence="3">DUF1565 domain-containing protein</fullName>
    </recommendedName>
</protein>
<evidence type="ECO:0008006" key="3">
    <source>
        <dbReference type="Google" id="ProtNLM"/>
    </source>
</evidence>
<dbReference type="Proteomes" id="UP000576082">
    <property type="component" value="Unassembled WGS sequence"/>
</dbReference>
<dbReference type="AlphaFoldDB" id="A0A7X9RZX8"/>
<proteinExistence type="predicted"/>
<evidence type="ECO:0000313" key="1">
    <source>
        <dbReference type="EMBL" id="NME71709.1"/>
    </source>
</evidence>
<evidence type="ECO:0000313" key="2">
    <source>
        <dbReference type="Proteomes" id="UP000576082"/>
    </source>
</evidence>
<comment type="caution">
    <text evidence="1">The sequence shown here is derived from an EMBL/GenBank/DDBJ whole genome shotgun (WGS) entry which is preliminary data.</text>
</comment>
<gene>
    <name evidence="1" type="ORF">HHU12_27335</name>
</gene>